<dbReference type="InterPro" id="IPR018108">
    <property type="entry name" value="MCP_transmembrane"/>
</dbReference>
<feature type="transmembrane region" description="Helical" evidence="10">
    <location>
        <begin position="114"/>
        <end position="136"/>
    </location>
</feature>
<dbReference type="PANTHER" id="PTHR45939">
    <property type="entry name" value="PEROXISOMAL MEMBRANE PROTEIN PMP34-RELATED"/>
    <property type="match status" value="1"/>
</dbReference>
<reference evidence="11" key="1">
    <citation type="submission" date="2023-10" db="EMBL/GenBank/DDBJ databases">
        <authorList>
            <person name="Chen Y."/>
            <person name="Shah S."/>
            <person name="Dougan E. K."/>
            <person name="Thang M."/>
            <person name="Chan C."/>
        </authorList>
    </citation>
    <scope>NUCLEOTIDE SEQUENCE [LARGE SCALE GENOMIC DNA]</scope>
</reference>
<evidence type="ECO:0000256" key="5">
    <source>
        <dbReference type="ARBA" id="ARBA00022737"/>
    </source>
</evidence>
<evidence type="ECO:0000256" key="1">
    <source>
        <dbReference type="ARBA" id="ARBA00004141"/>
    </source>
</evidence>
<keyword evidence="6 10" id="KW-1133">Transmembrane helix</keyword>
<keyword evidence="7 8" id="KW-0472">Membrane</keyword>
<dbReference type="SUPFAM" id="SSF103506">
    <property type="entry name" value="Mitochondrial carrier"/>
    <property type="match status" value="1"/>
</dbReference>
<evidence type="ECO:0000256" key="10">
    <source>
        <dbReference type="SAM" id="Phobius"/>
    </source>
</evidence>
<keyword evidence="3 9" id="KW-0813">Transport</keyword>
<keyword evidence="4 8" id="KW-0812">Transmembrane</keyword>
<feature type="repeat" description="Solcar" evidence="8">
    <location>
        <begin position="112"/>
        <end position="196"/>
    </location>
</feature>
<evidence type="ECO:0000256" key="6">
    <source>
        <dbReference type="ARBA" id="ARBA00022989"/>
    </source>
</evidence>
<evidence type="ECO:0008006" key="13">
    <source>
        <dbReference type="Google" id="ProtNLM"/>
    </source>
</evidence>
<evidence type="ECO:0000256" key="9">
    <source>
        <dbReference type="RuleBase" id="RU000488"/>
    </source>
</evidence>
<dbReference type="PANTHER" id="PTHR45939:SF1">
    <property type="entry name" value="MITOCHONDRIAL THIAMINE PYROPHOSPHATE CARRIER 1-RELATED"/>
    <property type="match status" value="1"/>
</dbReference>
<accession>A0ABN9W336</accession>
<sequence>MGLYRKVVGRGEGMAAVPLRTLGACCSISLTLPLEVVVTRVTTSRPPLGATVAVKQLWRERGLASFWRGWGVSMVLCLNPALMLTAVDWLRRLALALQRLRGAPNGVDRRQMSWVQALVVGAVAKLLTMCAVYPLVRGKVLLQSRQGGASGVLGALRALAAREGLGSWYQGLTAQLSKIDCPHDARWPTQLSPAQLSSA</sequence>
<dbReference type="Gene3D" id="1.50.40.10">
    <property type="entry name" value="Mitochondrial carrier domain"/>
    <property type="match status" value="1"/>
</dbReference>
<evidence type="ECO:0000256" key="2">
    <source>
        <dbReference type="ARBA" id="ARBA00006375"/>
    </source>
</evidence>
<dbReference type="InterPro" id="IPR052217">
    <property type="entry name" value="Mito/Peroxisomal_Carrier"/>
</dbReference>
<feature type="repeat" description="Solcar" evidence="8">
    <location>
        <begin position="11"/>
        <end position="93"/>
    </location>
</feature>
<name>A0ABN9W336_9DINO</name>
<evidence type="ECO:0000313" key="11">
    <source>
        <dbReference type="EMBL" id="CAK0879148.1"/>
    </source>
</evidence>
<keyword evidence="12" id="KW-1185">Reference proteome</keyword>
<proteinExistence type="inferred from homology"/>
<evidence type="ECO:0000256" key="4">
    <source>
        <dbReference type="ARBA" id="ARBA00022692"/>
    </source>
</evidence>
<evidence type="ECO:0000256" key="3">
    <source>
        <dbReference type="ARBA" id="ARBA00022448"/>
    </source>
</evidence>
<comment type="subcellular location">
    <subcellularLocation>
        <location evidence="1">Membrane</location>
        <topology evidence="1">Multi-pass membrane protein</topology>
    </subcellularLocation>
</comment>
<evidence type="ECO:0000256" key="8">
    <source>
        <dbReference type="PROSITE-ProRule" id="PRU00282"/>
    </source>
</evidence>
<dbReference type="Proteomes" id="UP001189429">
    <property type="component" value="Unassembled WGS sequence"/>
</dbReference>
<dbReference type="EMBL" id="CAUYUJ010017926">
    <property type="protein sequence ID" value="CAK0879148.1"/>
    <property type="molecule type" value="Genomic_DNA"/>
</dbReference>
<dbReference type="InterPro" id="IPR023395">
    <property type="entry name" value="MCP_dom_sf"/>
</dbReference>
<dbReference type="Pfam" id="PF00153">
    <property type="entry name" value="Mito_carr"/>
    <property type="match status" value="2"/>
</dbReference>
<dbReference type="PROSITE" id="PS50920">
    <property type="entry name" value="SOLCAR"/>
    <property type="match status" value="2"/>
</dbReference>
<protein>
    <recommendedName>
        <fullName evidence="13">ADP,ATP carrier protein</fullName>
    </recommendedName>
</protein>
<keyword evidence="5" id="KW-0677">Repeat</keyword>
<gene>
    <name evidence="11" type="ORF">PCOR1329_LOCUS62666</name>
</gene>
<evidence type="ECO:0000313" key="12">
    <source>
        <dbReference type="Proteomes" id="UP001189429"/>
    </source>
</evidence>
<comment type="caution">
    <text evidence="11">The sequence shown here is derived from an EMBL/GenBank/DDBJ whole genome shotgun (WGS) entry which is preliminary data.</text>
</comment>
<evidence type="ECO:0000256" key="7">
    <source>
        <dbReference type="ARBA" id="ARBA00023136"/>
    </source>
</evidence>
<comment type="similarity">
    <text evidence="2 9">Belongs to the mitochondrial carrier (TC 2.A.29) family.</text>
</comment>
<organism evidence="11 12">
    <name type="scientific">Prorocentrum cordatum</name>
    <dbReference type="NCBI Taxonomy" id="2364126"/>
    <lineage>
        <taxon>Eukaryota</taxon>
        <taxon>Sar</taxon>
        <taxon>Alveolata</taxon>
        <taxon>Dinophyceae</taxon>
        <taxon>Prorocentrales</taxon>
        <taxon>Prorocentraceae</taxon>
        <taxon>Prorocentrum</taxon>
    </lineage>
</organism>
<feature type="transmembrane region" description="Helical" evidence="10">
    <location>
        <begin position="65"/>
        <end position="87"/>
    </location>
</feature>